<protein>
    <submittedName>
        <fullName evidence="1">Uncharacterized protein</fullName>
    </submittedName>
</protein>
<sequence length="64" mass="7031">MSLVVLEIQNVGDPDPVNVTWQLLAGIPSISTPYVVGRKNFLSVKHPQMNLVNITFINVLPTVC</sequence>
<proteinExistence type="predicted"/>
<dbReference type="Proteomes" id="UP000694559">
    <property type="component" value="Unplaced"/>
</dbReference>
<keyword evidence="2" id="KW-1185">Reference proteome</keyword>
<dbReference type="AlphaFoldDB" id="A0A8C6VTD1"/>
<dbReference type="Ensembl" id="ENSNNAT00000008522.1">
    <property type="protein sequence ID" value="ENSNNAP00000008128.1"/>
    <property type="gene ID" value="ENSNNAG00000005458.1"/>
</dbReference>
<reference evidence="1" key="2">
    <citation type="submission" date="2025-09" db="UniProtKB">
        <authorList>
            <consortium name="Ensembl"/>
        </authorList>
    </citation>
    <scope>IDENTIFICATION</scope>
</reference>
<evidence type="ECO:0000313" key="1">
    <source>
        <dbReference type="Ensembl" id="ENSNNAP00000008128.1"/>
    </source>
</evidence>
<evidence type="ECO:0000313" key="2">
    <source>
        <dbReference type="Proteomes" id="UP000694559"/>
    </source>
</evidence>
<name>A0A8C6VTD1_NAJNA</name>
<organism evidence="1 2">
    <name type="scientific">Naja naja</name>
    <name type="common">Indian cobra</name>
    <dbReference type="NCBI Taxonomy" id="35670"/>
    <lineage>
        <taxon>Eukaryota</taxon>
        <taxon>Metazoa</taxon>
        <taxon>Chordata</taxon>
        <taxon>Craniata</taxon>
        <taxon>Vertebrata</taxon>
        <taxon>Euteleostomi</taxon>
        <taxon>Lepidosauria</taxon>
        <taxon>Squamata</taxon>
        <taxon>Bifurcata</taxon>
        <taxon>Unidentata</taxon>
        <taxon>Episquamata</taxon>
        <taxon>Toxicofera</taxon>
        <taxon>Serpentes</taxon>
        <taxon>Colubroidea</taxon>
        <taxon>Elapidae</taxon>
        <taxon>Elapinae</taxon>
        <taxon>Naja</taxon>
    </lineage>
</organism>
<accession>A0A8C6VTD1</accession>
<reference evidence="1" key="1">
    <citation type="submission" date="2025-08" db="UniProtKB">
        <authorList>
            <consortium name="Ensembl"/>
        </authorList>
    </citation>
    <scope>IDENTIFICATION</scope>
</reference>